<evidence type="ECO:0000313" key="3">
    <source>
        <dbReference type="EMBL" id="CAB4779478.1"/>
    </source>
</evidence>
<organism evidence="2">
    <name type="scientific">freshwater metagenome</name>
    <dbReference type="NCBI Taxonomy" id="449393"/>
    <lineage>
        <taxon>unclassified sequences</taxon>
        <taxon>metagenomes</taxon>
        <taxon>ecological metagenomes</taxon>
    </lineage>
</organism>
<evidence type="ECO:0000313" key="2">
    <source>
        <dbReference type="EMBL" id="CAB4693802.1"/>
    </source>
</evidence>
<dbReference type="EMBL" id="CAEZZQ010000070">
    <property type="protein sequence ID" value="CAB4779478.1"/>
    <property type="molecule type" value="Genomic_DNA"/>
</dbReference>
<proteinExistence type="predicted"/>
<reference evidence="2" key="1">
    <citation type="submission" date="2020-05" db="EMBL/GenBank/DDBJ databases">
        <authorList>
            <person name="Chiriac C."/>
            <person name="Salcher M."/>
            <person name="Ghai R."/>
            <person name="Kavagutti S V."/>
        </authorList>
    </citation>
    <scope>NUCLEOTIDE SEQUENCE</scope>
</reference>
<dbReference type="EMBL" id="CAFBQA010000005">
    <property type="protein sequence ID" value="CAB5034698.1"/>
    <property type="molecule type" value="Genomic_DNA"/>
</dbReference>
<evidence type="ECO:0000313" key="1">
    <source>
        <dbReference type="EMBL" id="CAB4691039.1"/>
    </source>
</evidence>
<dbReference type="AlphaFoldDB" id="A0A6J6P5Z3"/>
<accession>A0A6J6P5Z3</accession>
<evidence type="ECO:0000313" key="4">
    <source>
        <dbReference type="EMBL" id="CAB5034698.1"/>
    </source>
</evidence>
<gene>
    <name evidence="1" type="ORF">UFOPK2342_01767</name>
    <name evidence="2" type="ORF">UFOPK2593_00216</name>
    <name evidence="3" type="ORF">UFOPK2894_01103</name>
    <name evidence="4" type="ORF">UFOPK4234_00191</name>
    <name evidence="5" type="ORF">UFOPK4367_01241</name>
</gene>
<sequence>MNESKIERATITYSLEDGVWWATNSGGFGLIAAHEDKEQLRENVRIAIADCFGEEVEISEVFENHAPKNQLTH</sequence>
<evidence type="ECO:0000313" key="5">
    <source>
        <dbReference type="EMBL" id="CAB5077451.1"/>
    </source>
</evidence>
<dbReference type="EMBL" id="CAEZXW010000006">
    <property type="protein sequence ID" value="CAB4693802.1"/>
    <property type="molecule type" value="Genomic_DNA"/>
</dbReference>
<name>A0A6J6P5Z3_9ZZZZ</name>
<dbReference type="EMBL" id="CAEZXB010000072">
    <property type="protein sequence ID" value="CAB4691039.1"/>
    <property type="molecule type" value="Genomic_DNA"/>
</dbReference>
<dbReference type="EMBL" id="CAFBRC010000097">
    <property type="protein sequence ID" value="CAB5077451.1"/>
    <property type="molecule type" value="Genomic_DNA"/>
</dbReference>
<protein>
    <submittedName>
        <fullName evidence="2">Unannotated protein</fullName>
    </submittedName>
</protein>